<reference evidence="1" key="1">
    <citation type="submission" date="2017-07" db="EMBL/GenBank/DDBJ databases">
        <title>Taro Niue Genome Assembly and Annotation.</title>
        <authorList>
            <person name="Atibalentja N."/>
            <person name="Keating K."/>
            <person name="Fields C.J."/>
        </authorList>
    </citation>
    <scope>NUCLEOTIDE SEQUENCE</scope>
    <source>
        <strain evidence="1">Niue_2</strain>
        <tissue evidence="1">Leaf</tissue>
    </source>
</reference>
<protein>
    <submittedName>
        <fullName evidence="1">Uncharacterized protein</fullName>
    </submittedName>
</protein>
<evidence type="ECO:0000313" key="1">
    <source>
        <dbReference type="EMBL" id="MQM17974.1"/>
    </source>
</evidence>
<accession>A0A843XEQ6</accession>
<name>A0A843XEQ6_COLES</name>
<proteinExistence type="predicted"/>
<dbReference type="EMBL" id="NMUH01007878">
    <property type="protein sequence ID" value="MQM17974.1"/>
    <property type="molecule type" value="Genomic_DNA"/>
</dbReference>
<evidence type="ECO:0000313" key="2">
    <source>
        <dbReference type="Proteomes" id="UP000652761"/>
    </source>
</evidence>
<keyword evidence="2" id="KW-1185">Reference proteome</keyword>
<organism evidence="1 2">
    <name type="scientific">Colocasia esculenta</name>
    <name type="common">Wild taro</name>
    <name type="synonym">Arum esculentum</name>
    <dbReference type="NCBI Taxonomy" id="4460"/>
    <lineage>
        <taxon>Eukaryota</taxon>
        <taxon>Viridiplantae</taxon>
        <taxon>Streptophyta</taxon>
        <taxon>Embryophyta</taxon>
        <taxon>Tracheophyta</taxon>
        <taxon>Spermatophyta</taxon>
        <taxon>Magnoliopsida</taxon>
        <taxon>Liliopsida</taxon>
        <taxon>Araceae</taxon>
        <taxon>Aroideae</taxon>
        <taxon>Colocasieae</taxon>
        <taxon>Colocasia</taxon>
    </lineage>
</organism>
<dbReference type="AlphaFoldDB" id="A0A843XEQ6"/>
<dbReference type="Proteomes" id="UP000652761">
    <property type="component" value="Unassembled WGS sequence"/>
</dbReference>
<comment type="caution">
    <text evidence="1">The sequence shown here is derived from an EMBL/GenBank/DDBJ whole genome shotgun (WGS) entry which is preliminary data.</text>
</comment>
<gene>
    <name evidence="1" type="ORF">Taro_050958</name>
</gene>
<sequence>MQGLVQAMQTQAHTQAALQAQLEAQQAQVPTQDHGGPSIMERFKRMLPPSFKGESDPLLERKEDGTLTSMVKGTQIRVTQALLASLFDVTTFGHSGVHTMDIQAKDLGIVGPEYRLKDGKLDINQLNVFNRLLHFIVCQIVVPRSATFSTCTKADSDLIFWAIQN</sequence>